<protein>
    <recommendedName>
        <fullName evidence="2">Chitin-binding type-2 domain-containing protein</fullName>
    </recommendedName>
</protein>
<dbReference type="GO" id="GO:0008061">
    <property type="term" value="F:chitin binding"/>
    <property type="evidence" value="ECO:0007669"/>
    <property type="project" value="InterPro"/>
</dbReference>
<dbReference type="Pfam" id="PF01607">
    <property type="entry name" value="CBM_14"/>
    <property type="match status" value="3"/>
</dbReference>
<evidence type="ECO:0000259" key="2">
    <source>
        <dbReference type="PROSITE" id="PS50940"/>
    </source>
</evidence>
<dbReference type="EMBL" id="JATAAI010000002">
    <property type="protein sequence ID" value="KAK1747413.1"/>
    <property type="molecule type" value="Genomic_DNA"/>
</dbReference>
<name>A0AAD8YJD8_9STRA</name>
<dbReference type="SMART" id="SM00494">
    <property type="entry name" value="ChtBD2"/>
    <property type="match status" value="3"/>
</dbReference>
<dbReference type="AlphaFoldDB" id="A0AAD8YJD8"/>
<feature type="domain" description="Chitin-binding type-2" evidence="2">
    <location>
        <begin position="37"/>
        <end position="95"/>
    </location>
</feature>
<feature type="domain" description="Chitin-binding type-2" evidence="2">
    <location>
        <begin position="200"/>
        <end position="256"/>
    </location>
</feature>
<evidence type="ECO:0000313" key="3">
    <source>
        <dbReference type="EMBL" id="KAK1747413.1"/>
    </source>
</evidence>
<reference evidence="3" key="1">
    <citation type="submission" date="2023-06" db="EMBL/GenBank/DDBJ databases">
        <title>Survivors Of The Sea: Transcriptome response of Skeletonema marinoi to long-term dormancy.</title>
        <authorList>
            <person name="Pinder M.I.M."/>
            <person name="Kourtchenko O."/>
            <person name="Robertson E.K."/>
            <person name="Larsson T."/>
            <person name="Maumus F."/>
            <person name="Osuna-Cruz C.M."/>
            <person name="Vancaester E."/>
            <person name="Stenow R."/>
            <person name="Vandepoele K."/>
            <person name="Ploug H."/>
            <person name="Bruchert V."/>
            <person name="Godhe A."/>
            <person name="Topel M."/>
        </authorList>
    </citation>
    <scope>NUCLEOTIDE SEQUENCE</scope>
    <source>
        <strain evidence="3">R05AC</strain>
    </source>
</reference>
<organism evidence="3 4">
    <name type="scientific">Skeletonema marinoi</name>
    <dbReference type="NCBI Taxonomy" id="267567"/>
    <lineage>
        <taxon>Eukaryota</taxon>
        <taxon>Sar</taxon>
        <taxon>Stramenopiles</taxon>
        <taxon>Ochrophyta</taxon>
        <taxon>Bacillariophyta</taxon>
        <taxon>Coscinodiscophyceae</taxon>
        <taxon>Thalassiosirophycidae</taxon>
        <taxon>Thalassiosirales</taxon>
        <taxon>Skeletonemataceae</taxon>
        <taxon>Skeletonema</taxon>
        <taxon>Skeletonema marinoi-dohrnii complex</taxon>
    </lineage>
</organism>
<proteinExistence type="predicted"/>
<feature type="signal peptide" evidence="1">
    <location>
        <begin position="1"/>
        <end position="18"/>
    </location>
</feature>
<dbReference type="InterPro" id="IPR002557">
    <property type="entry name" value="Chitin-bd_dom"/>
</dbReference>
<dbReference type="InterPro" id="IPR036508">
    <property type="entry name" value="Chitin-bd_dom_sf"/>
</dbReference>
<feature type="chain" id="PRO_5042154363" description="Chitin-binding type-2 domain-containing protein" evidence="1">
    <location>
        <begin position="19"/>
        <end position="631"/>
    </location>
</feature>
<sequence>MIRGIRTALLLAISVCSGDETNGTKSLHQYDRSLASKTYCPPEKSGRVPTENCNGYIECVKGVQGNNRFDCAPGTIFDAAADTCNWPDAVLDCSPYIAYADGKATDEDLSSINNYCPAEYTGRAPTSRCSGYVNCVYGEPTSAAECQSSTSFDSKTQMCVAGMTECKLLVEVTEGMSEELVQMEGEPGAEPDDSLRIVFPRDCSGKFTGKAAINDCAGYIDCVDGAEIARYNCTQGTLFDRNIGLCNWRASVFCESSSPSIKPTPAPSTASPTPWDPNNVYYPKWSEGLCVNDGKQPEDVDVKYLFSDIEVCCQTYFPTNQECAKITLPPTNAPTPTNLKPKIWYPDYLNNICKKDGKYGPYEQNFFSSYDECCKFDFMDEDKCMGKKPAIYYANYDTNTCTSDGNPSPYEDKLFMTHQECCQYDWIHTETCTSAGDVPVQNSAPVTVVEVDYYPDLVYNKCKCDGKQRDTDQIFSSYDECCKYPWLNKNECMKHSHECTAQTGGVPVQNSAPVTVVEVDFYPDLVYNKCKCDGKQRDTDQIFSSYDECCKYPWLNKNECMKHSHECTAETVPTPSQIGLWYPDLNSNRCKNDGNNPDGVLVFTSHQVCCFRNMLGVLKQCEFNSQASMTT</sequence>
<evidence type="ECO:0000256" key="1">
    <source>
        <dbReference type="SAM" id="SignalP"/>
    </source>
</evidence>
<accession>A0AAD8YJD8</accession>
<comment type="caution">
    <text evidence="3">The sequence shown here is derived from an EMBL/GenBank/DDBJ whole genome shotgun (WGS) entry which is preliminary data.</text>
</comment>
<gene>
    <name evidence="3" type="ORF">QTG54_001376</name>
</gene>
<dbReference type="PROSITE" id="PS50940">
    <property type="entry name" value="CHIT_BIND_II"/>
    <property type="match status" value="3"/>
</dbReference>
<keyword evidence="4" id="KW-1185">Reference proteome</keyword>
<dbReference type="Gene3D" id="2.170.140.10">
    <property type="entry name" value="Chitin binding domain"/>
    <property type="match status" value="2"/>
</dbReference>
<feature type="domain" description="Chitin-binding type-2" evidence="2">
    <location>
        <begin position="113"/>
        <end position="168"/>
    </location>
</feature>
<keyword evidence="1" id="KW-0732">Signal</keyword>
<dbReference type="SUPFAM" id="SSF57625">
    <property type="entry name" value="Invertebrate chitin-binding proteins"/>
    <property type="match status" value="3"/>
</dbReference>
<dbReference type="GO" id="GO:0005576">
    <property type="term" value="C:extracellular region"/>
    <property type="evidence" value="ECO:0007669"/>
    <property type="project" value="InterPro"/>
</dbReference>
<evidence type="ECO:0000313" key="4">
    <source>
        <dbReference type="Proteomes" id="UP001224775"/>
    </source>
</evidence>
<dbReference type="Proteomes" id="UP001224775">
    <property type="component" value="Unassembled WGS sequence"/>
</dbReference>